<accession>F2NWF6</accession>
<dbReference type="InterPro" id="IPR000595">
    <property type="entry name" value="cNMP-bd_dom"/>
</dbReference>
<dbReference type="AlphaFoldDB" id="F2NWF6"/>
<dbReference type="GO" id="GO:0005829">
    <property type="term" value="C:cytosol"/>
    <property type="evidence" value="ECO:0007669"/>
    <property type="project" value="TreeGrafter"/>
</dbReference>
<sequence>MLQLSFVNFKQNSYILVEGTSANDRFFIIQSGRVKCFSEVAIPGTTPEILGPGDFIGVVSCMSGHGQPKNVVSLTPVVAIMVHKSQYPELIMKNTPVAMKIVRSFARDMRIVNDRLTKLTLKNIILDSPESLFSIAEYYEKSGHYNIALYGYYQYLKQCSTGINIENAKRKFIALRQRAKAAYLEPSNEIFREYPADSMIFSECQKGADMFIIQEGSVRISKVVDGNEVTLALLKKGDMFGEMALLENKPRSASAIAHEPCRLMVVNMANFNQMVTTQPQMISKLTMMFAERLWAMHRQLANTQLGDLREKLIDMISLQIEKQKVPFVKGNVYHSGLSLTDVFKLCAIPREQQGEACRQIQYDQNIKIVGGKIDVPDVEELIKQAAFYRKQSSRHAN</sequence>
<dbReference type="KEGG" id="tsu:Tresu_2281"/>
<evidence type="ECO:0000313" key="3">
    <source>
        <dbReference type="Proteomes" id="UP000006852"/>
    </source>
</evidence>
<dbReference type="InterPro" id="IPR050397">
    <property type="entry name" value="Env_Response_Regulators"/>
</dbReference>
<evidence type="ECO:0000259" key="1">
    <source>
        <dbReference type="PROSITE" id="PS50042"/>
    </source>
</evidence>
<dbReference type="InterPro" id="IPR014710">
    <property type="entry name" value="RmlC-like_jellyroll"/>
</dbReference>
<dbReference type="PROSITE" id="PS00889">
    <property type="entry name" value="CNMP_BINDING_2"/>
    <property type="match status" value="1"/>
</dbReference>
<dbReference type="PANTHER" id="PTHR24567">
    <property type="entry name" value="CRP FAMILY TRANSCRIPTIONAL REGULATORY PROTEIN"/>
    <property type="match status" value="1"/>
</dbReference>
<proteinExistence type="predicted"/>
<reference evidence="2 3" key="1">
    <citation type="journal article" date="2011" name="Stand. Genomic Sci.">
        <title>Complete genome sequence of Treponema succinifaciens type strain (6091).</title>
        <authorList>
            <person name="Han C."/>
            <person name="Gronow S."/>
            <person name="Teshima H."/>
            <person name="Lapidus A."/>
            <person name="Nolan M."/>
            <person name="Lucas S."/>
            <person name="Hammon N."/>
            <person name="Deshpande S."/>
            <person name="Cheng J.F."/>
            <person name="Zeytun A."/>
            <person name="Tapia R."/>
            <person name="Goodwin L."/>
            <person name="Pitluck S."/>
            <person name="Liolios K."/>
            <person name="Pagani I."/>
            <person name="Ivanova N."/>
            <person name="Mavromatis K."/>
            <person name="Mikhailova N."/>
            <person name="Huntemann M."/>
            <person name="Pati A."/>
            <person name="Chen A."/>
            <person name="Palaniappan K."/>
            <person name="Land M."/>
            <person name="Hauser L."/>
            <person name="Brambilla E.M."/>
            <person name="Rohde M."/>
            <person name="Goker M."/>
            <person name="Woyke T."/>
            <person name="Bristow J."/>
            <person name="Eisen J.A."/>
            <person name="Markowitz V."/>
            <person name="Hugenholtz P."/>
            <person name="Kyrpides N.C."/>
            <person name="Klenk H.P."/>
            <person name="Detter J.C."/>
        </authorList>
    </citation>
    <scope>NUCLEOTIDE SEQUENCE [LARGE SCALE GENOMIC DNA]</scope>
    <source>
        <strain evidence="3">ATCC 33096 / DSM 2489 / 6091</strain>
    </source>
</reference>
<dbReference type="Gene3D" id="2.60.120.10">
    <property type="entry name" value="Jelly Rolls"/>
    <property type="match status" value="2"/>
</dbReference>
<dbReference type="OrthoDB" id="305756at2"/>
<protein>
    <submittedName>
        <fullName evidence="2">Transcriptional regulator, Crp/Fnr family</fullName>
    </submittedName>
</protein>
<feature type="domain" description="Cyclic nucleotide-binding" evidence="1">
    <location>
        <begin position="1"/>
        <end position="108"/>
    </location>
</feature>
<keyword evidence="3" id="KW-1185">Reference proteome</keyword>
<dbReference type="GO" id="GO:0003700">
    <property type="term" value="F:DNA-binding transcription factor activity"/>
    <property type="evidence" value="ECO:0007669"/>
    <property type="project" value="TreeGrafter"/>
</dbReference>
<dbReference type="Proteomes" id="UP000006852">
    <property type="component" value="Chromosome"/>
</dbReference>
<reference evidence="3" key="2">
    <citation type="submission" date="2011-04" db="EMBL/GenBank/DDBJ databases">
        <title>The complete genome of chromosome of Treponema succinifaciens DSM 2489.</title>
        <authorList>
            <person name="Lucas S."/>
            <person name="Copeland A."/>
            <person name="Lapidus A."/>
            <person name="Bruce D."/>
            <person name="Goodwin L."/>
            <person name="Pitluck S."/>
            <person name="Peters L."/>
            <person name="Kyrpides N."/>
            <person name="Mavromatis K."/>
            <person name="Ivanova N."/>
            <person name="Ovchinnikova G."/>
            <person name="Teshima H."/>
            <person name="Detter J.C."/>
            <person name="Tapia R."/>
            <person name="Han C."/>
            <person name="Land M."/>
            <person name="Hauser L."/>
            <person name="Markowitz V."/>
            <person name="Cheng J.-F."/>
            <person name="Hugenholtz P."/>
            <person name="Woyke T."/>
            <person name="Wu D."/>
            <person name="Gronow S."/>
            <person name="Wellnitz S."/>
            <person name="Brambilla E."/>
            <person name="Klenk H.-P."/>
            <person name="Eisen J.A."/>
        </authorList>
    </citation>
    <scope>NUCLEOTIDE SEQUENCE [LARGE SCALE GENOMIC DNA]</scope>
    <source>
        <strain evidence="3">ATCC 33096 / DSM 2489 / 6091</strain>
    </source>
</reference>
<dbReference type="EMBL" id="CP002631">
    <property type="protein sequence ID" value="AEB15145.1"/>
    <property type="molecule type" value="Genomic_DNA"/>
</dbReference>
<dbReference type="PROSITE" id="PS50042">
    <property type="entry name" value="CNMP_BINDING_3"/>
    <property type="match status" value="2"/>
</dbReference>
<name>F2NWF6_TRES6</name>
<dbReference type="SUPFAM" id="SSF51206">
    <property type="entry name" value="cAMP-binding domain-like"/>
    <property type="match status" value="2"/>
</dbReference>
<dbReference type="PANTHER" id="PTHR24567:SF74">
    <property type="entry name" value="HTH-TYPE TRANSCRIPTIONAL REGULATOR ARCR"/>
    <property type="match status" value="1"/>
</dbReference>
<feature type="domain" description="Cyclic nucleotide-binding" evidence="1">
    <location>
        <begin position="192"/>
        <end position="292"/>
    </location>
</feature>
<dbReference type="InterPro" id="IPR018490">
    <property type="entry name" value="cNMP-bd_dom_sf"/>
</dbReference>
<dbReference type="InterPro" id="IPR018488">
    <property type="entry name" value="cNMP-bd_CS"/>
</dbReference>
<dbReference type="SMART" id="SM00100">
    <property type="entry name" value="cNMP"/>
    <property type="match status" value="1"/>
</dbReference>
<dbReference type="eggNOG" id="COG0664">
    <property type="taxonomic scope" value="Bacteria"/>
</dbReference>
<dbReference type="HOGENOM" id="CLU_694328_0_0_12"/>
<evidence type="ECO:0000313" key="2">
    <source>
        <dbReference type="EMBL" id="AEB15145.1"/>
    </source>
</evidence>
<dbReference type="Pfam" id="PF00027">
    <property type="entry name" value="cNMP_binding"/>
    <property type="match status" value="2"/>
</dbReference>
<dbReference type="STRING" id="869209.Tresu_2281"/>
<organism evidence="2 3">
    <name type="scientific">Treponema succinifaciens (strain ATCC 33096 / DSM 2489 / 6091)</name>
    <dbReference type="NCBI Taxonomy" id="869209"/>
    <lineage>
        <taxon>Bacteria</taxon>
        <taxon>Pseudomonadati</taxon>
        <taxon>Spirochaetota</taxon>
        <taxon>Spirochaetia</taxon>
        <taxon>Spirochaetales</taxon>
        <taxon>Treponemataceae</taxon>
        <taxon>Treponema</taxon>
    </lineage>
</organism>
<gene>
    <name evidence="2" type="ordered locus">Tresu_2281</name>
</gene>
<dbReference type="CDD" id="cd00038">
    <property type="entry name" value="CAP_ED"/>
    <property type="match status" value="2"/>
</dbReference>